<sequence>MTLQEWTDTVQAALDTDTDVDIDLVLDLARDAAHSVARPAAPLTTFLLGYAAALRGGTPADVSEVAAIIARLCAAQPDKPG</sequence>
<name>A0A6J4MBG3_9ACTN</name>
<evidence type="ECO:0000259" key="1">
    <source>
        <dbReference type="Pfam" id="PF20058"/>
    </source>
</evidence>
<dbReference type="AlphaFoldDB" id="A0A6J4MBG3"/>
<evidence type="ECO:0000313" key="2">
    <source>
        <dbReference type="EMBL" id="CAA9353305.1"/>
    </source>
</evidence>
<proteinExistence type="predicted"/>
<accession>A0A6J4MBG3</accession>
<reference evidence="2" key="1">
    <citation type="submission" date="2020-02" db="EMBL/GenBank/DDBJ databases">
        <authorList>
            <person name="Meier V. D."/>
        </authorList>
    </citation>
    <scope>NUCLEOTIDE SEQUENCE</scope>
    <source>
        <strain evidence="2">AVDCRST_MAG46</strain>
    </source>
</reference>
<organism evidence="2">
    <name type="scientific">uncultured Nocardioidaceae bacterium</name>
    <dbReference type="NCBI Taxonomy" id="253824"/>
    <lineage>
        <taxon>Bacteria</taxon>
        <taxon>Bacillati</taxon>
        <taxon>Actinomycetota</taxon>
        <taxon>Actinomycetes</taxon>
        <taxon>Propionibacteriales</taxon>
        <taxon>Nocardioidaceae</taxon>
        <taxon>environmental samples</taxon>
    </lineage>
</organism>
<protein>
    <submittedName>
        <fullName evidence="2">Molybdopterin-guanine dinucleotide biosynthesis protein MobA</fullName>
    </submittedName>
</protein>
<dbReference type="Pfam" id="PF20058">
    <property type="entry name" value="DUF6457"/>
    <property type="match status" value="1"/>
</dbReference>
<feature type="domain" description="DUF6457" evidence="1">
    <location>
        <begin position="2"/>
        <end position="77"/>
    </location>
</feature>
<gene>
    <name evidence="2" type="ORF">AVDCRST_MAG46-2738</name>
</gene>
<dbReference type="InterPro" id="IPR045598">
    <property type="entry name" value="DUF6457"/>
</dbReference>
<dbReference type="EMBL" id="CADCUD010000187">
    <property type="protein sequence ID" value="CAA9353305.1"/>
    <property type="molecule type" value="Genomic_DNA"/>
</dbReference>